<evidence type="ECO:0000256" key="3">
    <source>
        <dbReference type="ARBA" id="ARBA00023157"/>
    </source>
</evidence>
<dbReference type="PROSITE" id="PS50189">
    <property type="entry name" value="NTR"/>
    <property type="match status" value="1"/>
</dbReference>
<dbReference type="OrthoDB" id="6246353at2759"/>
<evidence type="ECO:0000256" key="1">
    <source>
        <dbReference type="ARBA" id="ARBA00004613"/>
    </source>
</evidence>
<name>A0A8J4WRR4_9TREM</name>
<evidence type="ECO:0000313" key="8">
    <source>
        <dbReference type="Proteomes" id="UP000748531"/>
    </source>
</evidence>
<dbReference type="InterPro" id="IPR018933">
    <property type="entry name" value="Netrin_module_non-TIMP"/>
</dbReference>
<keyword evidence="5" id="KW-0732">Signal</keyword>
<dbReference type="Gene3D" id="2.40.50.120">
    <property type="match status" value="1"/>
</dbReference>
<organism evidence="7 8">
    <name type="scientific">Paragonimus heterotremus</name>
    <dbReference type="NCBI Taxonomy" id="100268"/>
    <lineage>
        <taxon>Eukaryota</taxon>
        <taxon>Metazoa</taxon>
        <taxon>Spiralia</taxon>
        <taxon>Lophotrochozoa</taxon>
        <taxon>Platyhelminthes</taxon>
        <taxon>Trematoda</taxon>
        <taxon>Digenea</taxon>
        <taxon>Plagiorchiida</taxon>
        <taxon>Troglotremata</taxon>
        <taxon>Troglotrematidae</taxon>
        <taxon>Paragonimus</taxon>
    </lineage>
</organism>
<dbReference type="Proteomes" id="UP000748531">
    <property type="component" value="Unassembled WGS sequence"/>
</dbReference>
<sequence length="248" mass="28814">MSHYQDVARNVHVHAFLFLLLVFLGTIETHKLDKDKIRFEVRIQETWRVDGVAGRLLPKKASANLPPFPIWAKIQESVLTNSRGQKIRCLCPDFKPGEVYLFLTQSYQVPNDNRMELMLDSQSIVLPWRESWRRRLNRFVRRAAKGRCRGLTQDNDPHTNGARIRRVQRLRTAPGYYAANFNSDRIVSDGSLRRTPTRRASVSRPSGSQPFQQLASDQATNQGHRSQSNQPQFTYYNPYMAYDNSKKY</sequence>
<evidence type="ECO:0000313" key="7">
    <source>
        <dbReference type="EMBL" id="KAF5401680.1"/>
    </source>
</evidence>
<evidence type="ECO:0000256" key="2">
    <source>
        <dbReference type="ARBA" id="ARBA00022525"/>
    </source>
</evidence>
<feature type="domain" description="NTR" evidence="6">
    <location>
        <begin position="1"/>
        <end position="148"/>
    </location>
</feature>
<dbReference type="GO" id="GO:0005576">
    <property type="term" value="C:extracellular region"/>
    <property type="evidence" value="ECO:0007669"/>
    <property type="project" value="UniProtKB-SubCell"/>
</dbReference>
<accession>A0A8J4WRR4</accession>
<feature type="signal peptide" evidence="5">
    <location>
        <begin position="1"/>
        <end position="29"/>
    </location>
</feature>
<dbReference type="InterPro" id="IPR008993">
    <property type="entry name" value="TIMP-like_OB-fold"/>
</dbReference>
<evidence type="ECO:0000259" key="6">
    <source>
        <dbReference type="PROSITE" id="PS50189"/>
    </source>
</evidence>
<comment type="subcellular location">
    <subcellularLocation>
        <location evidence="1">Secreted</location>
    </subcellularLocation>
</comment>
<feature type="region of interest" description="Disordered" evidence="4">
    <location>
        <begin position="188"/>
        <end position="234"/>
    </location>
</feature>
<dbReference type="SUPFAM" id="SSF50242">
    <property type="entry name" value="TIMP-like"/>
    <property type="match status" value="1"/>
</dbReference>
<feature type="chain" id="PRO_5035311985" description="NTR domain-containing protein" evidence="5">
    <location>
        <begin position="30"/>
        <end position="248"/>
    </location>
</feature>
<reference evidence="7" key="1">
    <citation type="submission" date="2019-05" db="EMBL/GenBank/DDBJ databases">
        <title>Annotation for the trematode Paragonimus heterotremus.</title>
        <authorList>
            <person name="Choi Y.-J."/>
        </authorList>
    </citation>
    <scope>NUCLEOTIDE SEQUENCE</scope>
    <source>
        <strain evidence="7">LC</strain>
    </source>
</reference>
<dbReference type="Pfam" id="PF01759">
    <property type="entry name" value="NTR"/>
    <property type="match status" value="1"/>
</dbReference>
<comment type="caution">
    <text evidence="7">The sequence shown here is derived from an EMBL/GenBank/DDBJ whole genome shotgun (WGS) entry which is preliminary data.</text>
</comment>
<proteinExistence type="predicted"/>
<protein>
    <recommendedName>
        <fullName evidence="6">NTR domain-containing protein</fullName>
    </recommendedName>
</protein>
<dbReference type="InterPro" id="IPR001134">
    <property type="entry name" value="Netrin_domain"/>
</dbReference>
<evidence type="ECO:0000256" key="4">
    <source>
        <dbReference type="SAM" id="MobiDB-lite"/>
    </source>
</evidence>
<evidence type="ECO:0000256" key="5">
    <source>
        <dbReference type="SAM" id="SignalP"/>
    </source>
</evidence>
<dbReference type="AlphaFoldDB" id="A0A8J4WRR4"/>
<keyword evidence="2" id="KW-0964">Secreted</keyword>
<gene>
    <name evidence="7" type="ORF">PHET_05052</name>
</gene>
<keyword evidence="3" id="KW-1015">Disulfide bond</keyword>
<feature type="compositionally biased region" description="Polar residues" evidence="4">
    <location>
        <begin position="198"/>
        <end position="234"/>
    </location>
</feature>
<keyword evidence="8" id="KW-1185">Reference proteome</keyword>
<dbReference type="EMBL" id="LUCH01002311">
    <property type="protein sequence ID" value="KAF5401680.1"/>
    <property type="molecule type" value="Genomic_DNA"/>
</dbReference>